<dbReference type="GO" id="GO:0007411">
    <property type="term" value="P:axon guidance"/>
    <property type="evidence" value="ECO:0007669"/>
    <property type="project" value="TreeGrafter"/>
</dbReference>
<evidence type="ECO:0000313" key="7">
    <source>
        <dbReference type="EMBL" id="NWI13838.1"/>
    </source>
</evidence>
<dbReference type="Gene3D" id="3.30.1680.10">
    <property type="entry name" value="ligand-binding face of the semaphorins, domain 2"/>
    <property type="match status" value="1"/>
</dbReference>
<dbReference type="InterPro" id="IPR027231">
    <property type="entry name" value="Semaphorin"/>
</dbReference>
<organism evidence="7 8">
    <name type="scientific">Crypturellus soui</name>
    <dbReference type="NCBI Taxonomy" id="458187"/>
    <lineage>
        <taxon>Eukaryota</taxon>
        <taxon>Metazoa</taxon>
        <taxon>Chordata</taxon>
        <taxon>Craniata</taxon>
        <taxon>Vertebrata</taxon>
        <taxon>Euteleostomi</taxon>
        <taxon>Archelosauria</taxon>
        <taxon>Archosauria</taxon>
        <taxon>Dinosauria</taxon>
        <taxon>Saurischia</taxon>
        <taxon>Theropoda</taxon>
        <taxon>Coelurosauria</taxon>
        <taxon>Aves</taxon>
        <taxon>Palaeognathae</taxon>
        <taxon>Tinamiformes</taxon>
        <taxon>Tinamidae</taxon>
        <taxon>Crypturellus</taxon>
    </lineage>
</organism>
<evidence type="ECO:0000256" key="2">
    <source>
        <dbReference type="ARBA" id="ARBA00023136"/>
    </source>
</evidence>
<keyword evidence="8" id="KW-1185">Reference proteome</keyword>
<keyword evidence="4" id="KW-0325">Glycoprotein</keyword>
<dbReference type="InterPro" id="IPR015943">
    <property type="entry name" value="WD40/YVTN_repeat-like_dom_sf"/>
</dbReference>
<dbReference type="SUPFAM" id="SSF101912">
    <property type="entry name" value="Sema domain"/>
    <property type="match status" value="2"/>
</dbReference>
<dbReference type="AlphaFoldDB" id="A0A7K4KE20"/>
<reference evidence="7 8" key="1">
    <citation type="submission" date="2019-09" db="EMBL/GenBank/DDBJ databases">
        <title>Bird 10,000 Genomes (B10K) Project - Family phase.</title>
        <authorList>
            <person name="Zhang G."/>
        </authorList>
    </citation>
    <scope>NUCLEOTIDE SEQUENCE [LARGE SCALE GENOMIC DNA]</scope>
    <source>
        <strain evidence="7">B10K-MSB-42743</strain>
        <tissue evidence="7">Heart</tissue>
    </source>
</reference>
<name>A0A7K4KE20_9AVES</name>
<evidence type="ECO:0000256" key="1">
    <source>
        <dbReference type="ARBA" id="ARBA00004370"/>
    </source>
</evidence>
<keyword evidence="3" id="KW-1015">Disulfide bond</keyword>
<dbReference type="EMBL" id="VWPX01008855">
    <property type="protein sequence ID" value="NWI13838.1"/>
    <property type="molecule type" value="Genomic_DNA"/>
</dbReference>
<evidence type="ECO:0000256" key="4">
    <source>
        <dbReference type="ARBA" id="ARBA00023180"/>
    </source>
</evidence>
<evidence type="ECO:0000313" key="8">
    <source>
        <dbReference type="Proteomes" id="UP000545332"/>
    </source>
</evidence>
<dbReference type="PANTHER" id="PTHR11036">
    <property type="entry name" value="SEMAPHORIN"/>
    <property type="match status" value="1"/>
</dbReference>
<dbReference type="InterPro" id="IPR002165">
    <property type="entry name" value="Plexin_repeat"/>
</dbReference>
<sequence>QTECFNFMRVLVALNQSHLYACGTFAFSPACAYVDLENFTLVASGRGQPYLDGKGQCPFDPQHTHTALLADGELYAGTMNNFQGNEPIISRSLGARTPLKTDAFLRWLAADAAFVASFSAPGDDKVYFFFEETAAEFDFFERLLVARVARVCKGDVGGDKVLQKKWTTFLKAQLACAQPGRFPFNVIRHASAVPRRPGRADFYAVFSSQWCGRGRVGMGCAWGFGHARGLGCAQGFGMRSGIWDACGDLDVQGVWAAQEDLGCARGFGMRMGIWACKGFGMCMGIWDALRDLGCVRRFGRARGLGCTGGFGMCTGIWDAHGDLGTQGPHVIERIQLFRTAEPVRSLLLAPGKGVLYVGYSEGVVQVPLANCSGYRGCAECLLARDPYCAW</sequence>
<dbReference type="GO" id="GO:0005886">
    <property type="term" value="C:plasma membrane"/>
    <property type="evidence" value="ECO:0007669"/>
    <property type="project" value="TreeGrafter"/>
</dbReference>
<feature type="domain" description="Sema" evidence="6">
    <location>
        <begin position="1"/>
        <end position="368"/>
    </location>
</feature>
<evidence type="ECO:0000256" key="5">
    <source>
        <dbReference type="PROSITE-ProRule" id="PRU00352"/>
    </source>
</evidence>
<accession>A0A7K4KE20</accession>
<comment type="subcellular location">
    <subcellularLocation>
        <location evidence="1">Membrane</location>
    </subcellularLocation>
</comment>
<dbReference type="SUPFAM" id="SSF103575">
    <property type="entry name" value="Plexin repeat"/>
    <property type="match status" value="1"/>
</dbReference>
<comment type="caution">
    <text evidence="5">Lacks conserved residue(s) required for the propagation of feature annotation.</text>
</comment>
<dbReference type="InterPro" id="IPR001627">
    <property type="entry name" value="Semap_dom"/>
</dbReference>
<dbReference type="Gene3D" id="2.130.10.10">
    <property type="entry name" value="YVTN repeat-like/Quinoprotein amine dehydrogenase"/>
    <property type="match status" value="2"/>
</dbReference>
<dbReference type="InterPro" id="IPR036352">
    <property type="entry name" value="Semap_dom_sf"/>
</dbReference>
<feature type="non-terminal residue" evidence="7">
    <location>
        <position position="390"/>
    </location>
</feature>
<dbReference type="Pfam" id="PF01437">
    <property type="entry name" value="PSI"/>
    <property type="match status" value="1"/>
</dbReference>
<dbReference type="SMART" id="SM00630">
    <property type="entry name" value="Sema"/>
    <property type="match status" value="1"/>
</dbReference>
<evidence type="ECO:0000256" key="3">
    <source>
        <dbReference type="ARBA" id="ARBA00023157"/>
    </source>
</evidence>
<proteinExistence type="predicted"/>
<comment type="caution">
    <text evidence="7">The sequence shown here is derived from an EMBL/GenBank/DDBJ whole genome shotgun (WGS) entry which is preliminary data.</text>
</comment>
<dbReference type="GO" id="GO:0030335">
    <property type="term" value="P:positive regulation of cell migration"/>
    <property type="evidence" value="ECO:0007669"/>
    <property type="project" value="TreeGrafter"/>
</dbReference>
<dbReference type="GO" id="GO:0071526">
    <property type="term" value="P:semaphorin-plexin signaling pathway"/>
    <property type="evidence" value="ECO:0007669"/>
    <property type="project" value="TreeGrafter"/>
</dbReference>
<gene>
    <name evidence="7" type="primary">Sema4a</name>
    <name evidence="7" type="ORF">CRYSOU_R04070</name>
</gene>
<dbReference type="PANTHER" id="PTHR11036:SF15">
    <property type="entry name" value="SEMAPHORIN-4A"/>
    <property type="match status" value="1"/>
</dbReference>
<dbReference type="GO" id="GO:0030215">
    <property type="term" value="F:semaphorin receptor binding"/>
    <property type="evidence" value="ECO:0007669"/>
    <property type="project" value="InterPro"/>
</dbReference>
<dbReference type="Proteomes" id="UP000545332">
    <property type="component" value="Unassembled WGS sequence"/>
</dbReference>
<keyword evidence="2" id="KW-0472">Membrane</keyword>
<dbReference type="GO" id="GO:0001755">
    <property type="term" value="P:neural crest cell migration"/>
    <property type="evidence" value="ECO:0007669"/>
    <property type="project" value="TreeGrafter"/>
</dbReference>
<dbReference type="PROSITE" id="PS51004">
    <property type="entry name" value="SEMA"/>
    <property type="match status" value="1"/>
</dbReference>
<protein>
    <submittedName>
        <fullName evidence="7">SEM4A protein</fullName>
    </submittedName>
</protein>
<dbReference type="OrthoDB" id="9988752at2759"/>
<feature type="non-terminal residue" evidence="7">
    <location>
        <position position="1"/>
    </location>
</feature>
<evidence type="ECO:0000259" key="6">
    <source>
        <dbReference type="PROSITE" id="PS51004"/>
    </source>
</evidence>
<dbReference type="GO" id="GO:0045499">
    <property type="term" value="F:chemorepellent activity"/>
    <property type="evidence" value="ECO:0007669"/>
    <property type="project" value="TreeGrafter"/>
</dbReference>